<dbReference type="KEGG" id="pce:PECL_583"/>
<evidence type="ECO:0000313" key="3">
    <source>
        <dbReference type="Proteomes" id="UP000005444"/>
    </source>
</evidence>
<dbReference type="RefSeq" id="WP_014215079.1">
    <property type="nucleotide sequence ID" value="NC_016605.1"/>
</dbReference>
<evidence type="ECO:0000313" key="2">
    <source>
        <dbReference type="EMBL" id="AEV94882.1"/>
    </source>
</evidence>
<sequence length="270" mass="31908">MTQIDELHAVELETLKVIIDICKRHDIQYMMIGGSLLGTIRHNGFIPWDDDVDLGMTRRNYDKFARVAPLEFQHNHYFMQTADTDPNFAFSYMKILDTNTYIEEKYNVNDARKGVFVDIFPFDMVPNQPEVRQSVYSRFQFYDTAILVRLGYNIIKTPFRRDAENKSLDLFMNVAKMKERRENIMRLYDNEPFHHLKNYASQYAYDKEVLSLAELTKLTTHDFESIEVSIPLLYDQILTRMYGSYMELPPVKDQVAKHIDMLKINGKQIE</sequence>
<dbReference type="HOGENOM" id="CLU_075543_0_0_9"/>
<dbReference type="InterPro" id="IPR052942">
    <property type="entry name" value="LPS_cholinephosphotransferase"/>
</dbReference>
<proteinExistence type="predicted"/>
<name>G8PC63_PEDCP</name>
<dbReference type="InterPro" id="IPR007074">
    <property type="entry name" value="LicD/FKTN/FKRP_NTP_transf"/>
</dbReference>
<evidence type="ECO:0000259" key="1">
    <source>
        <dbReference type="Pfam" id="PF04991"/>
    </source>
</evidence>
<feature type="domain" description="LicD/FKTN/FKRP nucleotidyltransferase" evidence="1">
    <location>
        <begin position="22"/>
        <end position="243"/>
    </location>
</feature>
<dbReference type="GO" id="GO:0009100">
    <property type="term" value="P:glycoprotein metabolic process"/>
    <property type="evidence" value="ECO:0007669"/>
    <property type="project" value="UniProtKB-ARBA"/>
</dbReference>
<dbReference type="AlphaFoldDB" id="G8PC63"/>
<dbReference type="Proteomes" id="UP000005444">
    <property type="component" value="Chromosome"/>
</dbReference>
<organism evidence="2 3">
    <name type="scientific">Pediococcus claussenii (strain ATCC BAA-344 / DSM 14800 / JCM 18046 / KCTC 3811 / LMG 21948 / P06)</name>
    <dbReference type="NCBI Taxonomy" id="701521"/>
    <lineage>
        <taxon>Bacteria</taxon>
        <taxon>Bacillati</taxon>
        <taxon>Bacillota</taxon>
        <taxon>Bacilli</taxon>
        <taxon>Lactobacillales</taxon>
        <taxon>Lactobacillaceae</taxon>
        <taxon>Pediococcus</taxon>
    </lineage>
</organism>
<dbReference type="Pfam" id="PF04991">
    <property type="entry name" value="LicD"/>
    <property type="match status" value="1"/>
</dbReference>
<dbReference type="PATRIC" id="fig|701521.8.peg.559"/>
<gene>
    <name evidence="2" type="ordered locus">PECL_583</name>
</gene>
<keyword evidence="3" id="KW-1185">Reference proteome</keyword>
<dbReference type="eggNOG" id="COG3475">
    <property type="taxonomic scope" value="Bacteria"/>
</dbReference>
<protein>
    <submittedName>
        <fullName evidence="2">LicD family protein</fullName>
    </submittedName>
</protein>
<dbReference type="PANTHER" id="PTHR43404:SF2">
    <property type="entry name" value="LIPOPOLYSACCHARIDE CHOLINEPHOSPHOTRANSFERASE LICD"/>
    <property type="match status" value="1"/>
</dbReference>
<reference evidence="2 3" key="1">
    <citation type="journal article" date="2012" name="J. Bacteriol.">
        <title>Complete Genome Sequence of the Beer Spoilage Organism Pediococcus claussenii ATCC BAA-344T.</title>
        <authorList>
            <person name="Pittet V."/>
            <person name="Abegunde T."/>
            <person name="Marfleet T."/>
            <person name="Haakensen M."/>
            <person name="Morrow K."/>
            <person name="Jayaprakash T."/>
            <person name="Schroeder K."/>
            <person name="Trost B."/>
            <person name="Byrns S."/>
            <person name="Bergsveinson J."/>
            <person name="Kusalik A."/>
            <person name="Ziola B."/>
        </authorList>
    </citation>
    <scope>NUCLEOTIDE SEQUENCE [LARGE SCALE GENOMIC DNA]</scope>
    <source>
        <strain evidence="2 3">ATCC BAA-344</strain>
    </source>
</reference>
<accession>G8PC63</accession>
<dbReference type="STRING" id="701521.PECL_583"/>
<dbReference type="PANTHER" id="PTHR43404">
    <property type="entry name" value="LIPOPOLYSACCHARIDE CHOLINEPHOSPHOTRANSFERASE LICD"/>
    <property type="match status" value="1"/>
</dbReference>
<dbReference type="EMBL" id="CP003137">
    <property type="protein sequence ID" value="AEV94882.1"/>
    <property type="molecule type" value="Genomic_DNA"/>
</dbReference>